<evidence type="ECO:0000256" key="4">
    <source>
        <dbReference type="ARBA" id="ARBA00022679"/>
    </source>
</evidence>
<evidence type="ECO:0000256" key="3">
    <source>
        <dbReference type="ARBA" id="ARBA00022643"/>
    </source>
</evidence>
<dbReference type="InterPro" id="IPR004507">
    <property type="entry name" value="UbiX-like"/>
</dbReference>
<organism evidence="6">
    <name type="scientific">hydrothermal vent metagenome</name>
    <dbReference type="NCBI Taxonomy" id="652676"/>
    <lineage>
        <taxon>unclassified sequences</taxon>
        <taxon>metagenomes</taxon>
        <taxon>ecological metagenomes</taxon>
    </lineage>
</organism>
<dbReference type="Gene3D" id="3.40.50.1950">
    <property type="entry name" value="Flavin prenyltransferase-like"/>
    <property type="match status" value="1"/>
</dbReference>
<evidence type="ECO:0000313" key="6">
    <source>
        <dbReference type="EMBL" id="VAX17427.1"/>
    </source>
</evidence>
<keyword evidence="4 6" id="KW-0808">Transferase</keyword>
<dbReference type="AlphaFoldDB" id="A0A3B1CL20"/>
<dbReference type="PANTHER" id="PTHR43374:SF1">
    <property type="entry name" value="FLAVIN PRENYLTRANSFERASE PAD1, MITOCHONDRIAL"/>
    <property type="match status" value="1"/>
</dbReference>
<evidence type="ECO:0000259" key="5">
    <source>
        <dbReference type="Pfam" id="PF02441"/>
    </source>
</evidence>
<dbReference type="NCBIfam" id="TIGR00421">
    <property type="entry name" value="ubiX_pad"/>
    <property type="match status" value="1"/>
</dbReference>
<dbReference type="PANTHER" id="PTHR43374">
    <property type="entry name" value="FLAVIN PRENYLTRANSFERASE"/>
    <property type="match status" value="1"/>
</dbReference>
<proteinExistence type="predicted"/>
<evidence type="ECO:0000256" key="2">
    <source>
        <dbReference type="ARBA" id="ARBA00022630"/>
    </source>
</evidence>
<dbReference type="EMBL" id="UOGA01000096">
    <property type="protein sequence ID" value="VAX17427.1"/>
    <property type="molecule type" value="Genomic_DNA"/>
</dbReference>
<keyword evidence="3" id="KW-0288">FMN</keyword>
<feature type="domain" description="Flavoprotein" evidence="5">
    <location>
        <begin position="14"/>
        <end position="110"/>
    </location>
</feature>
<gene>
    <name evidence="6" type="ORF">MNBD_NITROSPINAE04-1098</name>
</gene>
<dbReference type="InterPro" id="IPR036551">
    <property type="entry name" value="Flavin_trans-like"/>
</dbReference>
<feature type="non-terminal residue" evidence="6">
    <location>
        <position position="1"/>
    </location>
</feature>
<dbReference type="Pfam" id="PF02441">
    <property type="entry name" value="Flavoprotein"/>
    <property type="match status" value="1"/>
</dbReference>
<reference evidence="6" key="1">
    <citation type="submission" date="2018-06" db="EMBL/GenBank/DDBJ databases">
        <authorList>
            <person name="Zhirakovskaya E."/>
        </authorList>
    </citation>
    <scope>NUCLEOTIDE SEQUENCE</scope>
</reference>
<sequence>HNDFTAPVSSGSFKTRGMIVAPCSIRTLSNIANSNNNNLLVRTADVALKEGRKLVLVPRESPLHKGHLELMTKAADIGAVILPPMPAFYHSPKTIDDIIDHTVGKILDQFDIEHDLFKRWG</sequence>
<keyword evidence="2" id="KW-0285">Flavoprotein</keyword>
<accession>A0A3B1CL20</accession>
<dbReference type="GO" id="GO:0004659">
    <property type="term" value="F:prenyltransferase activity"/>
    <property type="evidence" value="ECO:0007669"/>
    <property type="project" value="UniProtKB-KW"/>
</dbReference>
<dbReference type="GO" id="GO:0016831">
    <property type="term" value="F:carboxy-lyase activity"/>
    <property type="evidence" value="ECO:0007669"/>
    <property type="project" value="TreeGrafter"/>
</dbReference>
<evidence type="ECO:0000256" key="1">
    <source>
        <dbReference type="ARBA" id="ARBA00022602"/>
    </source>
</evidence>
<dbReference type="InterPro" id="IPR003382">
    <property type="entry name" value="Flavoprotein"/>
</dbReference>
<dbReference type="SUPFAM" id="SSF52507">
    <property type="entry name" value="Homo-oligomeric flavin-containing Cys decarboxylases, HFCD"/>
    <property type="match status" value="1"/>
</dbReference>
<keyword evidence="1" id="KW-0637">Prenyltransferase</keyword>
<name>A0A3B1CL20_9ZZZZ</name>
<protein>
    <submittedName>
        <fullName evidence="6">Flavin prenyltransferase UbiX</fullName>
    </submittedName>
</protein>